<dbReference type="PANTHER" id="PTHR37984:SF8">
    <property type="entry name" value="CCHC-TYPE DOMAIN-CONTAINING PROTEIN"/>
    <property type="match status" value="1"/>
</dbReference>
<dbReference type="SUPFAM" id="SSF56672">
    <property type="entry name" value="DNA/RNA polymerases"/>
    <property type="match status" value="1"/>
</dbReference>
<evidence type="ECO:0000256" key="5">
    <source>
        <dbReference type="ARBA" id="ARBA00022801"/>
    </source>
</evidence>
<name>A0A8C4SA69_ERPCA</name>
<evidence type="ECO:0000256" key="2">
    <source>
        <dbReference type="ARBA" id="ARBA00022695"/>
    </source>
</evidence>
<feature type="domain" description="Reverse transcriptase RNase H-like" evidence="7">
    <location>
        <begin position="99"/>
        <end position="168"/>
    </location>
</feature>
<keyword evidence="2" id="KW-0548">Nucleotidyltransferase</keyword>
<dbReference type="InterPro" id="IPR043502">
    <property type="entry name" value="DNA/RNA_pol_sf"/>
</dbReference>
<evidence type="ECO:0000256" key="4">
    <source>
        <dbReference type="ARBA" id="ARBA00022759"/>
    </source>
</evidence>
<organism evidence="8 9">
    <name type="scientific">Erpetoichthys calabaricus</name>
    <name type="common">Rope fish</name>
    <name type="synonym">Calamoichthys calabaricus</name>
    <dbReference type="NCBI Taxonomy" id="27687"/>
    <lineage>
        <taxon>Eukaryota</taxon>
        <taxon>Metazoa</taxon>
        <taxon>Chordata</taxon>
        <taxon>Craniata</taxon>
        <taxon>Vertebrata</taxon>
        <taxon>Euteleostomi</taxon>
        <taxon>Actinopterygii</taxon>
        <taxon>Polypteriformes</taxon>
        <taxon>Polypteridae</taxon>
        <taxon>Erpetoichthys</taxon>
    </lineage>
</organism>
<evidence type="ECO:0000256" key="3">
    <source>
        <dbReference type="ARBA" id="ARBA00022722"/>
    </source>
</evidence>
<dbReference type="InterPro" id="IPR050951">
    <property type="entry name" value="Retrovirus_Pol_polyprotein"/>
</dbReference>
<dbReference type="InterPro" id="IPR041373">
    <property type="entry name" value="RT_RNaseH"/>
</dbReference>
<dbReference type="PANTHER" id="PTHR37984">
    <property type="entry name" value="PROTEIN CBG26694"/>
    <property type="match status" value="1"/>
</dbReference>
<reference evidence="8" key="2">
    <citation type="submission" date="2025-08" db="UniProtKB">
        <authorList>
            <consortium name="Ensembl"/>
        </authorList>
    </citation>
    <scope>IDENTIFICATION</scope>
</reference>
<evidence type="ECO:0000313" key="8">
    <source>
        <dbReference type="Ensembl" id="ENSECRP00000014560.1"/>
    </source>
</evidence>
<protein>
    <recommendedName>
        <fullName evidence="7">Reverse transcriptase RNase H-like domain-containing protein</fullName>
    </recommendedName>
</protein>
<keyword evidence="6" id="KW-0695">RNA-directed DNA polymerase</keyword>
<keyword evidence="9" id="KW-1185">Reference proteome</keyword>
<sequence length="169" mass="18979">MMLSVKKLQVNVSKVCFHDHSLSASGLKADPEKVTDIMEMSCDVKTVKYLVGFLTNLEPLRRLTDKATVWYWILKHDTAAWGTEQLVTSILVLLYYGVSKAVCVQSDSAEHGLGCCLLQKGKLALSYSEINYSQIKNKCLSIIFACQHFHNYLYACDKVTAETDHNPLV</sequence>
<keyword evidence="3" id="KW-0540">Nuclease</keyword>
<proteinExistence type="predicted"/>
<dbReference type="Ensembl" id="ENSECRT00000014815.1">
    <property type="protein sequence ID" value="ENSECRP00000014560.1"/>
    <property type="gene ID" value="ENSECRG00000009719.1"/>
</dbReference>
<evidence type="ECO:0000256" key="1">
    <source>
        <dbReference type="ARBA" id="ARBA00022679"/>
    </source>
</evidence>
<dbReference type="Proteomes" id="UP000694620">
    <property type="component" value="Chromosome 12"/>
</dbReference>
<dbReference type="GeneTree" id="ENSGT01060000250029"/>
<keyword evidence="1" id="KW-0808">Transferase</keyword>
<keyword evidence="5" id="KW-0378">Hydrolase</keyword>
<dbReference type="AlphaFoldDB" id="A0A8C4SA69"/>
<evidence type="ECO:0000259" key="7">
    <source>
        <dbReference type="Pfam" id="PF17917"/>
    </source>
</evidence>
<reference evidence="8" key="1">
    <citation type="submission" date="2021-06" db="EMBL/GenBank/DDBJ databases">
        <authorList>
            <consortium name="Wellcome Sanger Institute Data Sharing"/>
        </authorList>
    </citation>
    <scope>NUCLEOTIDE SEQUENCE [LARGE SCALE GENOMIC DNA]</scope>
</reference>
<accession>A0A8C4SA69</accession>
<dbReference type="Pfam" id="PF17917">
    <property type="entry name" value="RT_RNaseH"/>
    <property type="match status" value="1"/>
</dbReference>
<reference evidence="8" key="3">
    <citation type="submission" date="2025-09" db="UniProtKB">
        <authorList>
            <consortium name="Ensembl"/>
        </authorList>
    </citation>
    <scope>IDENTIFICATION</scope>
</reference>
<evidence type="ECO:0000256" key="6">
    <source>
        <dbReference type="ARBA" id="ARBA00022918"/>
    </source>
</evidence>
<keyword evidence="4" id="KW-0255">Endonuclease</keyword>
<evidence type="ECO:0000313" key="9">
    <source>
        <dbReference type="Proteomes" id="UP000694620"/>
    </source>
</evidence>